<protein>
    <submittedName>
        <fullName evidence="1">Uncharacterized protein</fullName>
    </submittedName>
</protein>
<dbReference type="EMBL" id="KI396637">
    <property type="protein sequence ID" value="ERM96990.1"/>
    <property type="molecule type" value="Genomic_DNA"/>
</dbReference>
<organism evidence="1 2">
    <name type="scientific">Amborella trichopoda</name>
    <dbReference type="NCBI Taxonomy" id="13333"/>
    <lineage>
        <taxon>Eukaryota</taxon>
        <taxon>Viridiplantae</taxon>
        <taxon>Streptophyta</taxon>
        <taxon>Embryophyta</taxon>
        <taxon>Tracheophyta</taxon>
        <taxon>Spermatophyta</taxon>
        <taxon>Magnoliopsida</taxon>
        <taxon>Amborellales</taxon>
        <taxon>Amborellaceae</taxon>
        <taxon>Amborella</taxon>
    </lineage>
</organism>
<name>W1NPN0_AMBTC</name>
<proteinExistence type="predicted"/>
<gene>
    <name evidence="1" type="ORF">AMTR_s00074p00185860</name>
</gene>
<dbReference type="AlphaFoldDB" id="W1NPN0"/>
<evidence type="ECO:0000313" key="2">
    <source>
        <dbReference type="Proteomes" id="UP000017836"/>
    </source>
</evidence>
<dbReference type="Gramene" id="ERM96990">
    <property type="protein sequence ID" value="ERM96990"/>
    <property type="gene ID" value="AMTR_s00074p00185860"/>
</dbReference>
<dbReference type="HOGENOM" id="CLU_1654518_0_0_1"/>
<sequence>MEREVWESIPLPPKIKDDDFYEFVGSVEKVCLFRLSKSKRKLTIWDLSRNINEEMALSRNRNECRVADPTKMETMLPTLEGLLNSILGHERHLQRPMIMAVDSYLDKSRGVEVVIFVDATRSFIFSNENNFPHSDVRWLSCISDQSKVDGVATCVNDLPT</sequence>
<accession>W1NPN0</accession>
<dbReference type="Proteomes" id="UP000017836">
    <property type="component" value="Unassembled WGS sequence"/>
</dbReference>
<evidence type="ECO:0000313" key="1">
    <source>
        <dbReference type="EMBL" id="ERM96990.1"/>
    </source>
</evidence>
<reference evidence="2" key="1">
    <citation type="journal article" date="2013" name="Science">
        <title>The Amborella genome and the evolution of flowering plants.</title>
        <authorList>
            <consortium name="Amborella Genome Project"/>
        </authorList>
    </citation>
    <scope>NUCLEOTIDE SEQUENCE [LARGE SCALE GENOMIC DNA]</scope>
</reference>
<keyword evidence="2" id="KW-1185">Reference proteome</keyword>